<gene>
    <name evidence="2" type="ORF">SAMN05421762_3304</name>
</gene>
<reference evidence="2 3" key="1">
    <citation type="submission" date="2016-10" db="EMBL/GenBank/DDBJ databases">
        <authorList>
            <person name="de Groot N.N."/>
        </authorList>
    </citation>
    <scope>NUCLEOTIDE SEQUENCE [LARGE SCALE GENOMIC DNA]</scope>
    <source>
        <strain evidence="2 3">DSM 29619</strain>
    </source>
</reference>
<organism evidence="2 3">
    <name type="scientific">Pseudooceanicola nitratireducens</name>
    <dbReference type="NCBI Taxonomy" id="517719"/>
    <lineage>
        <taxon>Bacteria</taxon>
        <taxon>Pseudomonadati</taxon>
        <taxon>Pseudomonadota</taxon>
        <taxon>Alphaproteobacteria</taxon>
        <taxon>Rhodobacterales</taxon>
        <taxon>Paracoccaceae</taxon>
        <taxon>Pseudooceanicola</taxon>
    </lineage>
</organism>
<feature type="signal peptide" evidence="1">
    <location>
        <begin position="1"/>
        <end position="20"/>
    </location>
</feature>
<keyword evidence="1" id="KW-0732">Signal</keyword>
<protein>
    <submittedName>
        <fullName evidence="2">Uncharacterized protein</fullName>
    </submittedName>
</protein>
<evidence type="ECO:0000313" key="3">
    <source>
        <dbReference type="Proteomes" id="UP000231644"/>
    </source>
</evidence>
<accession>A0A1I1P3D3</accession>
<dbReference type="AlphaFoldDB" id="A0A1I1P3D3"/>
<keyword evidence="3" id="KW-1185">Reference proteome</keyword>
<evidence type="ECO:0000313" key="2">
    <source>
        <dbReference type="EMBL" id="SFD04176.1"/>
    </source>
</evidence>
<evidence type="ECO:0000256" key="1">
    <source>
        <dbReference type="SAM" id="SignalP"/>
    </source>
</evidence>
<dbReference type="Proteomes" id="UP000231644">
    <property type="component" value="Unassembled WGS sequence"/>
</dbReference>
<dbReference type="STRING" id="517719.SAMN05421762_3304"/>
<sequence>MFRALLPAALFLLWVGSGHAAAQSLVEGGAHTAGQEKMPPCENTMAGDNCARVLACIGGDGLWFDGQARGWGKGIILGAMSDGTPCTGSWRYREGVNIATASLSCEDGTKGKVIYYSQDNVTGTGIGRGLDSRLRGLRVWSGHNVLEFLTPKDGPGALLPCTGEPIPIS</sequence>
<feature type="chain" id="PRO_5014150795" evidence="1">
    <location>
        <begin position="21"/>
        <end position="169"/>
    </location>
</feature>
<proteinExistence type="predicted"/>
<name>A0A1I1P3D3_9RHOB</name>
<dbReference type="EMBL" id="FOLX01000001">
    <property type="protein sequence ID" value="SFD04176.1"/>
    <property type="molecule type" value="Genomic_DNA"/>
</dbReference>